<organism evidence="2 3">
    <name type="scientific">Flavobacterium difficile</name>
    <dbReference type="NCBI Taxonomy" id="2709659"/>
    <lineage>
        <taxon>Bacteria</taxon>
        <taxon>Pseudomonadati</taxon>
        <taxon>Bacteroidota</taxon>
        <taxon>Flavobacteriia</taxon>
        <taxon>Flavobacteriales</taxon>
        <taxon>Flavobacteriaceae</taxon>
        <taxon>Flavobacterium</taxon>
    </lineage>
</organism>
<dbReference type="Pfam" id="PF14343">
    <property type="entry name" value="PrcB_C"/>
    <property type="match status" value="1"/>
</dbReference>
<gene>
    <name evidence="2" type="ORF">G4D72_07980</name>
</gene>
<keyword evidence="2" id="KW-0378">Hydrolase</keyword>
<dbReference type="GO" id="GO:0008233">
    <property type="term" value="F:peptidase activity"/>
    <property type="evidence" value="ECO:0007669"/>
    <property type="project" value="UniProtKB-KW"/>
</dbReference>
<dbReference type="PROSITE" id="PS51257">
    <property type="entry name" value="PROKAR_LIPOPROTEIN"/>
    <property type="match status" value="1"/>
</dbReference>
<evidence type="ECO:0000313" key="3">
    <source>
        <dbReference type="Proteomes" id="UP000800984"/>
    </source>
</evidence>
<dbReference type="EMBL" id="JAAJBT010000004">
    <property type="protein sequence ID" value="NHM02047.1"/>
    <property type="molecule type" value="Genomic_DNA"/>
</dbReference>
<dbReference type="Proteomes" id="UP000800984">
    <property type="component" value="Unassembled WGS sequence"/>
</dbReference>
<reference evidence="2 3" key="1">
    <citation type="submission" date="2020-02" db="EMBL/GenBank/DDBJ databases">
        <authorList>
            <person name="Chen W.-M."/>
        </authorList>
    </citation>
    <scope>NUCLEOTIDE SEQUENCE [LARGE SCALE GENOMIC DNA]</scope>
    <source>
        <strain evidence="2 3">KDG-16</strain>
    </source>
</reference>
<name>A0ABX0I4G5_9FLAO</name>
<accession>A0ABX0I4G5</accession>
<dbReference type="RefSeq" id="WP_166077144.1">
    <property type="nucleotide sequence ID" value="NZ_JAAJBT010000004.1"/>
</dbReference>
<keyword evidence="3" id="KW-1185">Reference proteome</keyword>
<evidence type="ECO:0000259" key="1">
    <source>
        <dbReference type="Pfam" id="PF14343"/>
    </source>
</evidence>
<evidence type="ECO:0000313" key="2">
    <source>
        <dbReference type="EMBL" id="NHM02047.1"/>
    </source>
</evidence>
<dbReference type="InterPro" id="IPR025748">
    <property type="entry name" value="PrcB_C_dom"/>
</dbReference>
<keyword evidence="2" id="KW-0645">Protease</keyword>
<proteinExistence type="predicted"/>
<sequence length="151" mass="17511">MNTFKKILILFSLSTLFISCKPKQEIVEVTDTYEVVYKNQIGGKKEKSHQIIKNYEDFNVLISELNIDEEEYERLLKIDLEKHDLLVCYLGEKSTGGYDIEVEDVKFTKTAAEIIIKQIIPEKNAMVTMSFTSPYLFLSLPKNRTISVNNY</sequence>
<dbReference type="GO" id="GO:0006508">
    <property type="term" value="P:proteolysis"/>
    <property type="evidence" value="ECO:0007669"/>
    <property type="project" value="UniProtKB-KW"/>
</dbReference>
<feature type="domain" description="PrcB C-terminal" evidence="1">
    <location>
        <begin position="86"/>
        <end position="140"/>
    </location>
</feature>
<protein>
    <submittedName>
        <fullName evidence="2">Protease complex subunit PrcB family protein</fullName>
    </submittedName>
</protein>
<comment type="caution">
    <text evidence="2">The sequence shown here is derived from an EMBL/GenBank/DDBJ whole genome shotgun (WGS) entry which is preliminary data.</text>
</comment>